<keyword evidence="2" id="KW-0472">Membrane</keyword>
<evidence type="ECO:0000256" key="1">
    <source>
        <dbReference type="SAM" id="Coils"/>
    </source>
</evidence>
<dbReference type="VEuPathDB" id="PlasmoDB:PGAL8A_00437900"/>
<organism evidence="3 4">
    <name type="scientific">Plasmodium gallinaceum</name>
    <dbReference type="NCBI Taxonomy" id="5849"/>
    <lineage>
        <taxon>Eukaryota</taxon>
        <taxon>Sar</taxon>
        <taxon>Alveolata</taxon>
        <taxon>Apicomplexa</taxon>
        <taxon>Aconoidasida</taxon>
        <taxon>Haemosporida</taxon>
        <taxon>Plasmodiidae</taxon>
        <taxon>Plasmodium</taxon>
        <taxon>Plasmodium (Haemamoeba)</taxon>
    </lineage>
</organism>
<dbReference type="GeneID" id="39732912"/>
<reference evidence="3" key="1">
    <citation type="submission" date="2015-04" db="EMBL/GenBank/DDBJ databases">
        <authorList>
            <consortium name="Pathogen Informatics"/>
        </authorList>
    </citation>
    <scope>NUCLEOTIDE SEQUENCE [LARGE SCALE GENOMIC DNA]</scope>
    <source>
        <strain evidence="3">8A</strain>
    </source>
</reference>
<dbReference type="Proteomes" id="UP000220797">
    <property type="component" value="Unassembled WGS sequence"/>
</dbReference>
<gene>
    <name evidence="3" type="ORF">PGAL8A_00437900</name>
</gene>
<feature type="transmembrane region" description="Helical" evidence="2">
    <location>
        <begin position="6"/>
        <end position="29"/>
    </location>
</feature>
<feature type="transmembrane region" description="Helical" evidence="2">
    <location>
        <begin position="41"/>
        <end position="74"/>
    </location>
</feature>
<sequence length="338" mass="39107">MEESNPRSGIIISIVFYICYFFYFITYSYEITLIFSKKIDFILFCILLLTTMFSIFFISLALMYASFFLIAIITLTEIYEYTGNLLDFILDDEFNKLFLLVRLFATVNFIVFFSIHISNLKKKKKEYLNKVRSQNNKMELNNKKSQNNNNVLRNNSGPINNNIYNENGMPIYQENIYPPQTITPGGYALHPISNPIIPNEKNILASQLNTYNSQYVPSKHYTIKSPNNLNSIGNNQTLNDYNAVNSNLNLPNKHYINPLNNSANVHSYINDINIHSNEHYLVKDGYNLRNNYYDIMNNPRNNNNLPPFTPNNISLENIPYPNSGSINKNNGTYNAYGC</sequence>
<evidence type="ECO:0000256" key="2">
    <source>
        <dbReference type="SAM" id="Phobius"/>
    </source>
</evidence>
<keyword evidence="2" id="KW-0812">Transmembrane</keyword>
<dbReference type="OrthoDB" id="378285at2759"/>
<keyword evidence="1" id="KW-0175">Coiled coil</keyword>
<feature type="coiled-coil region" evidence="1">
    <location>
        <begin position="117"/>
        <end position="155"/>
    </location>
</feature>
<accession>A0A1J1GWV2</accession>
<protein>
    <submittedName>
        <fullName evidence="3">Uncharacterized protein</fullName>
    </submittedName>
</protein>
<name>A0A1J1GWV2_PLAGA</name>
<keyword evidence="2" id="KW-1133">Transmembrane helix</keyword>
<dbReference type="RefSeq" id="XP_028529601.1">
    <property type="nucleotide sequence ID" value="XM_028673116.1"/>
</dbReference>
<dbReference type="EMBL" id="CVMV01000070">
    <property type="protein sequence ID" value="CRG96798.1"/>
    <property type="molecule type" value="Genomic_DNA"/>
</dbReference>
<proteinExistence type="predicted"/>
<evidence type="ECO:0000313" key="3">
    <source>
        <dbReference type="EMBL" id="CRG96798.1"/>
    </source>
</evidence>
<comment type="caution">
    <text evidence="3">The sequence shown here is derived from an EMBL/GenBank/DDBJ whole genome shotgun (WGS) entry which is preliminary data.</text>
</comment>
<dbReference type="AlphaFoldDB" id="A0A1J1GWV2"/>
<feature type="transmembrane region" description="Helical" evidence="2">
    <location>
        <begin position="94"/>
        <end position="115"/>
    </location>
</feature>
<evidence type="ECO:0000313" key="4">
    <source>
        <dbReference type="Proteomes" id="UP000220797"/>
    </source>
</evidence>
<keyword evidence="4" id="KW-1185">Reference proteome</keyword>